<sequence>ISLGKASACIAHIKLIFAASWKSEDPHRAIMVSSLRSPFKLKNLKTEPVVFISLVSFENLSKDTRGPKGCLIPPSEVLMTKFLLLSLKQPKSLEGQLMSELLIQSGP</sequence>
<dbReference type="EMBL" id="CAXKWB010028159">
    <property type="protein sequence ID" value="CAL4133327.1"/>
    <property type="molecule type" value="Genomic_DNA"/>
</dbReference>
<dbReference type="AlphaFoldDB" id="A0AAV2RQW1"/>
<gene>
    <name evidence="1" type="ORF">MNOR_LOCUS27168</name>
</gene>
<evidence type="ECO:0000313" key="2">
    <source>
        <dbReference type="Proteomes" id="UP001497623"/>
    </source>
</evidence>
<name>A0AAV2RQW1_MEGNR</name>
<protein>
    <submittedName>
        <fullName evidence="1">Uncharacterized protein</fullName>
    </submittedName>
</protein>
<dbReference type="Proteomes" id="UP001497623">
    <property type="component" value="Unassembled WGS sequence"/>
</dbReference>
<proteinExistence type="predicted"/>
<keyword evidence="2" id="KW-1185">Reference proteome</keyword>
<comment type="caution">
    <text evidence="1">The sequence shown here is derived from an EMBL/GenBank/DDBJ whole genome shotgun (WGS) entry which is preliminary data.</text>
</comment>
<feature type="non-terminal residue" evidence="1">
    <location>
        <position position="1"/>
    </location>
</feature>
<evidence type="ECO:0000313" key="1">
    <source>
        <dbReference type="EMBL" id="CAL4133327.1"/>
    </source>
</evidence>
<accession>A0AAV2RQW1</accession>
<organism evidence="1 2">
    <name type="scientific">Meganyctiphanes norvegica</name>
    <name type="common">Northern krill</name>
    <name type="synonym">Thysanopoda norvegica</name>
    <dbReference type="NCBI Taxonomy" id="48144"/>
    <lineage>
        <taxon>Eukaryota</taxon>
        <taxon>Metazoa</taxon>
        <taxon>Ecdysozoa</taxon>
        <taxon>Arthropoda</taxon>
        <taxon>Crustacea</taxon>
        <taxon>Multicrustacea</taxon>
        <taxon>Malacostraca</taxon>
        <taxon>Eumalacostraca</taxon>
        <taxon>Eucarida</taxon>
        <taxon>Euphausiacea</taxon>
        <taxon>Euphausiidae</taxon>
        <taxon>Meganyctiphanes</taxon>
    </lineage>
</organism>
<reference evidence="1 2" key="1">
    <citation type="submission" date="2024-05" db="EMBL/GenBank/DDBJ databases">
        <authorList>
            <person name="Wallberg A."/>
        </authorList>
    </citation>
    <scope>NUCLEOTIDE SEQUENCE [LARGE SCALE GENOMIC DNA]</scope>
</reference>